<accession>A0A553PSR4</accession>
<dbReference type="PANTHER" id="PTHR48043:SF145">
    <property type="entry name" value="FI06409P-RELATED"/>
    <property type="match status" value="1"/>
</dbReference>
<evidence type="ECO:0000256" key="2">
    <source>
        <dbReference type="ARBA" id="ARBA00022676"/>
    </source>
</evidence>
<name>A0A553PSR4_TIGCA</name>
<keyword evidence="5" id="KW-1185">Reference proteome</keyword>
<evidence type="ECO:0008006" key="6">
    <source>
        <dbReference type="Google" id="ProtNLM"/>
    </source>
</evidence>
<dbReference type="PANTHER" id="PTHR48043">
    <property type="entry name" value="EG:EG0003.4 PROTEIN-RELATED"/>
    <property type="match status" value="1"/>
</dbReference>
<sequence>MYSIEGLSGTTHPWMEDLYDNLDMIFVASGPLFEAPRQVAPIVKQIPGLTIKPESKLNFSNVDIFDFLERSTQGVVLFSLGQTGVGGGNYITSEFKEKLIQGVLGTPFNAVIHLDPDLVDFTLKDPDRLFFGKWLPNQEILAHPNTRVFLSHVGLASFQEAMFHNVPILAMPTFEDQFEIAKAIEDREIGEVIWDKAAITRLKSLKNSWKWPAMASILGT</sequence>
<dbReference type="AlphaFoldDB" id="A0A553PSR4"/>
<keyword evidence="2" id="KW-0328">Glycosyltransferase</keyword>
<dbReference type="OMA" id="WPAMASI"/>
<evidence type="ECO:0000313" key="5">
    <source>
        <dbReference type="Proteomes" id="UP000318571"/>
    </source>
</evidence>
<dbReference type="EMBL" id="VCGU01000001">
    <property type="protein sequence ID" value="TRY80714.1"/>
    <property type="molecule type" value="Genomic_DNA"/>
</dbReference>
<dbReference type="Proteomes" id="UP000318571">
    <property type="component" value="Chromosome 12"/>
</dbReference>
<dbReference type="SUPFAM" id="SSF53756">
    <property type="entry name" value="UDP-Glycosyltransferase/glycogen phosphorylase"/>
    <property type="match status" value="1"/>
</dbReference>
<dbReference type="Pfam" id="PF00201">
    <property type="entry name" value="UDPGT"/>
    <property type="match status" value="1"/>
</dbReference>
<dbReference type="Gene3D" id="3.40.50.2000">
    <property type="entry name" value="Glycogen Phosphorylase B"/>
    <property type="match status" value="1"/>
</dbReference>
<evidence type="ECO:0000256" key="3">
    <source>
        <dbReference type="ARBA" id="ARBA00022679"/>
    </source>
</evidence>
<organism evidence="4 5">
    <name type="scientific">Tigriopus californicus</name>
    <name type="common">Marine copepod</name>
    <dbReference type="NCBI Taxonomy" id="6832"/>
    <lineage>
        <taxon>Eukaryota</taxon>
        <taxon>Metazoa</taxon>
        <taxon>Ecdysozoa</taxon>
        <taxon>Arthropoda</taxon>
        <taxon>Crustacea</taxon>
        <taxon>Multicrustacea</taxon>
        <taxon>Hexanauplia</taxon>
        <taxon>Copepoda</taxon>
        <taxon>Harpacticoida</taxon>
        <taxon>Harpacticidae</taxon>
        <taxon>Tigriopus</taxon>
    </lineage>
</organism>
<gene>
    <name evidence="4" type="ORF">TCAL_14481</name>
</gene>
<evidence type="ECO:0000313" key="4">
    <source>
        <dbReference type="EMBL" id="TRY80714.1"/>
    </source>
</evidence>
<dbReference type="InterPro" id="IPR050271">
    <property type="entry name" value="UDP-glycosyltransferase"/>
</dbReference>
<keyword evidence="3" id="KW-0808">Transferase</keyword>
<dbReference type="InterPro" id="IPR002213">
    <property type="entry name" value="UDP_glucos_trans"/>
</dbReference>
<reference evidence="4 5" key="1">
    <citation type="journal article" date="2018" name="Nat. Ecol. Evol.">
        <title>Genomic signatures of mitonuclear coevolution across populations of Tigriopus californicus.</title>
        <authorList>
            <person name="Barreto F.S."/>
            <person name="Watson E.T."/>
            <person name="Lima T.G."/>
            <person name="Willett C.S."/>
            <person name="Edmands S."/>
            <person name="Li W."/>
            <person name="Burton R.S."/>
        </authorList>
    </citation>
    <scope>NUCLEOTIDE SEQUENCE [LARGE SCALE GENOMIC DNA]</scope>
    <source>
        <strain evidence="4 5">San Diego</strain>
    </source>
</reference>
<comment type="caution">
    <text evidence="4">The sequence shown here is derived from an EMBL/GenBank/DDBJ whole genome shotgun (WGS) entry which is preliminary data.</text>
</comment>
<dbReference type="STRING" id="6832.A0A553PSR4"/>
<evidence type="ECO:0000256" key="1">
    <source>
        <dbReference type="ARBA" id="ARBA00009995"/>
    </source>
</evidence>
<dbReference type="GO" id="GO:0008194">
    <property type="term" value="F:UDP-glycosyltransferase activity"/>
    <property type="evidence" value="ECO:0007669"/>
    <property type="project" value="InterPro"/>
</dbReference>
<proteinExistence type="inferred from homology"/>
<protein>
    <recommendedName>
        <fullName evidence="6">Glucuronosyltransferase</fullName>
    </recommendedName>
</protein>
<comment type="similarity">
    <text evidence="1">Belongs to the UDP-glycosyltransferase family.</text>
</comment>